<comment type="caution">
    <text evidence="9">The sequence shown here is derived from an EMBL/GenBank/DDBJ whole genome shotgun (WGS) entry which is preliminary data.</text>
</comment>
<accession>A0A644X2H6</accession>
<dbReference type="PROSITE" id="PS50928">
    <property type="entry name" value="ABC_TM1"/>
    <property type="match status" value="1"/>
</dbReference>
<keyword evidence="4 7" id="KW-0812">Transmembrane</keyword>
<evidence type="ECO:0000256" key="3">
    <source>
        <dbReference type="ARBA" id="ARBA00022475"/>
    </source>
</evidence>
<dbReference type="InterPro" id="IPR050809">
    <property type="entry name" value="UgpAE/MalFG_permease"/>
</dbReference>
<dbReference type="Pfam" id="PF00528">
    <property type="entry name" value="BPD_transp_1"/>
    <property type="match status" value="1"/>
</dbReference>
<evidence type="ECO:0000256" key="6">
    <source>
        <dbReference type="ARBA" id="ARBA00023136"/>
    </source>
</evidence>
<feature type="domain" description="ABC transmembrane type-1" evidence="8">
    <location>
        <begin position="99"/>
        <end position="321"/>
    </location>
</feature>
<evidence type="ECO:0000256" key="4">
    <source>
        <dbReference type="ARBA" id="ARBA00022692"/>
    </source>
</evidence>
<gene>
    <name evidence="9" type="primary">yteP_5</name>
    <name evidence="9" type="ORF">SDC9_56686</name>
</gene>
<reference evidence="9" key="1">
    <citation type="submission" date="2019-08" db="EMBL/GenBank/DDBJ databases">
        <authorList>
            <person name="Kucharzyk K."/>
            <person name="Murdoch R.W."/>
            <person name="Higgins S."/>
            <person name="Loffler F."/>
        </authorList>
    </citation>
    <scope>NUCLEOTIDE SEQUENCE</scope>
</reference>
<evidence type="ECO:0000313" key="9">
    <source>
        <dbReference type="EMBL" id="MPM10355.1"/>
    </source>
</evidence>
<feature type="transmembrane region" description="Helical" evidence="7">
    <location>
        <begin position="139"/>
        <end position="159"/>
    </location>
</feature>
<dbReference type="InterPro" id="IPR035906">
    <property type="entry name" value="MetI-like_sf"/>
</dbReference>
<feature type="transmembrane region" description="Helical" evidence="7">
    <location>
        <begin position="38"/>
        <end position="57"/>
    </location>
</feature>
<organism evidence="9">
    <name type="scientific">bioreactor metagenome</name>
    <dbReference type="NCBI Taxonomy" id="1076179"/>
    <lineage>
        <taxon>unclassified sequences</taxon>
        <taxon>metagenomes</taxon>
        <taxon>ecological metagenomes</taxon>
    </lineage>
</organism>
<dbReference type="Gene3D" id="1.10.3720.10">
    <property type="entry name" value="MetI-like"/>
    <property type="match status" value="1"/>
</dbReference>
<keyword evidence="3" id="KW-1003">Cell membrane</keyword>
<evidence type="ECO:0000256" key="1">
    <source>
        <dbReference type="ARBA" id="ARBA00004651"/>
    </source>
</evidence>
<evidence type="ECO:0000256" key="2">
    <source>
        <dbReference type="ARBA" id="ARBA00022448"/>
    </source>
</evidence>
<dbReference type="EMBL" id="VSSQ01001682">
    <property type="protein sequence ID" value="MPM10355.1"/>
    <property type="molecule type" value="Genomic_DNA"/>
</dbReference>
<feature type="transmembrane region" description="Helical" evidence="7">
    <location>
        <begin position="103"/>
        <end position="127"/>
    </location>
</feature>
<dbReference type="CDD" id="cd06261">
    <property type="entry name" value="TM_PBP2"/>
    <property type="match status" value="1"/>
</dbReference>
<keyword evidence="2" id="KW-0813">Transport</keyword>
<evidence type="ECO:0000259" key="8">
    <source>
        <dbReference type="PROSITE" id="PS50928"/>
    </source>
</evidence>
<keyword evidence="5 7" id="KW-1133">Transmembrane helix</keyword>
<feature type="transmembrane region" description="Helical" evidence="7">
    <location>
        <begin position="206"/>
        <end position="224"/>
    </location>
</feature>
<dbReference type="InterPro" id="IPR000515">
    <property type="entry name" value="MetI-like"/>
</dbReference>
<dbReference type="PANTHER" id="PTHR43227">
    <property type="entry name" value="BLL4140 PROTEIN"/>
    <property type="match status" value="1"/>
</dbReference>
<comment type="subcellular location">
    <subcellularLocation>
        <location evidence="1">Cell membrane</location>
        <topology evidence="1">Multi-pass membrane protein</topology>
    </subcellularLocation>
</comment>
<name>A0A644X2H6_9ZZZZ</name>
<sequence>MNRKGSPAPEKNGKASVPNKPYNSSFFTRMIRYIRKYWFLYMLVLPGLCFLLVFEYAPMYGITLAFKDYSPRLGVLGSPWIGLDHFKEMFADPSFIRAFKNTIIINVYNLVFGFTFSVFLALMINEIRLKRVKSVVQTAVYLPYFLSWVIFAGLVQVFLEYPSSADIGGVVNQVITKLGGAPIDFLKRPDLFRGILVISNIIKTSGYSTIVYLAALAGISPTLYESAAIDGANRKDMLFHITIPRIMPSIAIMLILQLAGLFVSNFDQVYNLYNNYVLSTGDVLSTYIYRISLGGGGTNFELSTATNFLLNAMGLVVVLIANKFVNKLDVQGIL</sequence>
<dbReference type="GO" id="GO:0005886">
    <property type="term" value="C:plasma membrane"/>
    <property type="evidence" value="ECO:0007669"/>
    <property type="project" value="UniProtKB-SubCell"/>
</dbReference>
<evidence type="ECO:0000256" key="5">
    <source>
        <dbReference type="ARBA" id="ARBA00022989"/>
    </source>
</evidence>
<feature type="transmembrane region" description="Helical" evidence="7">
    <location>
        <begin position="308"/>
        <end position="325"/>
    </location>
</feature>
<proteinExistence type="predicted"/>
<dbReference type="AlphaFoldDB" id="A0A644X2H6"/>
<keyword evidence="9" id="KW-0762">Sugar transport</keyword>
<feature type="transmembrane region" description="Helical" evidence="7">
    <location>
        <begin position="245"/>
        <end position="266"/>
    </location>
</feature>
<dbReference type="SUPFAM" id="SSF161098">
    <property type="entry name" value="MetI-like"/>
    <property type="match status" value="1"/>
</dbReference>
<keyword evidence="6 7" id="KW-0472">Membrane</keyword>
<evidence type="ECO:0000256" key="7">
    <source>
        <dbReference type="SAM" id="Phobius"/>
    </source>
</evidence>
<dbReference type="GO" id="GO:0055085">
    <property type="term" value="P:transmembrane transport"/>
    <property type="evidence" value="ECO:0007669"/>
    <property type="project" value="InterPro"/>
</dbReference>
<dbReference type="PANTHER" id="PTHR43227:SF11">
    <property type="entry name" value="BLL4140 PROTEIN"/>
    <property type="match status" value="1"/>
</dbReference>
<protein>
    <submittedName>
        <fullName evidence="9">Putative multiple-sugar transport system permease YteP</fullName>
    </submittedName>
</protein>